<reference evidence="1" key="2">
    <citation type="submission" date="2021-04" db="EMBL/GenBank/DDBJ databases">
        <authorList>
            <person name="Gilroy R."/>
        </authorList>
    </citation>
    <scope>NUCLEOTIDE SEQUENCE</scope>
    <source>
        <strain evidence="1">14975</strain>
    </source>
</reference>
<dbReference type="AlphaFoldDB" id="A0A9D1VBS9"/>
<dbReference type="Proteomes" id="UP000823964">
    <property type="component" value="Unassembled WGS sequence"/>
</dbReference>
<gene>
    <name evidence="1" type="ORF">H9862_05685</name>
</gene>
<proteinExistence type="predicted"/>
<evidence type="ECO:0000313" key="2">
    <source>
        <dbReference type="Proteomes" id="UP000823964"/>
    </source>
</evidence>
<reference evidence="1" key="1">
    <citation type="journal article" date="2021" name="PeerJ">
        <title>Extensive microbial diversity within the chicken gut microbiome revealed by metagenomics and culture.</title>
        <authorList>
            <person name="Gilroy R."/>
            <person name="Ravi A."/>
            <person name="Getino M."/>
            <person name="Pursley I."/>
            <person name="Horton D.L."/>
            <person name="Alikhan N.F."/>
            <person name="Baker D."/>
            <person name="Gharbi K."/>
            <person name="Hall N."/>
            <person name="Watson M."/>
            <person name="Adriaenssens E.M."/>
            <person name="Foster-Nyarko E."/>
            <person name="Jarju S."/>
            <person name="Secka A."/>
            <person name="Antonio M."/>
            <person name="Oren A."/>
            <person name="Chaudhuri R.R."/>
            <person name="La Ragione R."/>
            <person name="Hildebrand F."/>
            <person name="Pallen M.J."/>
        </authorList>
    </citation>
    <scope>NUCLEOTIDE SEQUENCE</scope>
    <source>
        <strain evidence="1">14975</strain>
    </source>
</reference>
<organism evidence="1 2">
    <name type="scientific">Candidatus Akkermansia intestinigallinarum</name>
    <dbReference type="NCBI Taxonomy" id="2838431"/>
    <lineage>
        <taxon>Bacteria</taxon>
        <taxon>Pseudomonadati</taxon>
        <taxon>Verrucomicrobiota</taxon>
        <taxon>Verrucomicrobiia</taxon>
        <taxon>Verrucomicrobiales</taxon>
        <taxon>Akkermansiaceae</taxon>
        <taxon>Akkermansia</taxon>
    </lineage>
</organism>
<protein>
    <submittedName>
        <fullName evidence="1">Uncharacterized protein</fullName>
    </submittedName>
</protein>
<accession>A0A9D1VBS9</accession>
<comment type="caution">
    <text evidence="1">The sequence shown here is derived from an EMBL/GenBank/DDBJ whole genome shotgun (WGS) entry which is preliminary data.</text>
</comment>
<name>A0A9D1VBS9_9BACT</name>
<evidence type="ECO:0000313" key="1">
    <source>
        <dbReference type="EMBL" id="HIX20079.1"/>
    </source>
</evidence>
<sequence>MVLGLSQDGLVMRRFKVQPLLSAPLRAAESAVGFLRLSLYDTGDEGVL</sequence>
<dbReference type="EMBL" id="DXFQ01000100">
    <property type="protein sequence ID" value="HIX20079.1"/>
    <property type="molecule type" value="Genomic_DNA"/>
</dbReference>